<dbReference type="PANTHER" id="PTHR35562:SF2">
    <property type="entry name" value="DNA ENDONUCLEASE SMRA-RELATED"/>
    <property type="match status" value="1"/>
</dbReference>
<dbReference type="Gene3D" id="3.30.1370.110">
    <property type="match status" value="1"/>
</dbReference>
<dbReference type="SUPFAM" id="SSF160443">
    <property type="entry name" value="SMR domain-like"/>
    <property type="match status" value="1"/>
</dbReference>
<dbReference type="SMART" id="SM00463">
    <property type="entry name" value="SMR"/>
    <property type="match status" value="1"/>
</dbReference>
<dbReference type="NCBIfam" id="NF033154">
    <property type="entry name" value="endonuc_SmrA"/>
    <property type="match status" value="1"/>
</dbReference>
<dbReference type="STRING" id="642227.HA49_12785"/>
<sequence>MTNPDDHALFSQAVNDVNPIKNNQKIHFPRSRNKADPHREVVNTNFLLADRITPLSLMTSPSFRAEGLQTGVVEKLRRGSYPLDGSLFLIRQSVGQARQSVYEFMTEIIRRGGRNVLIIHGKSREETSHSNIIRSYLTHWLLQFPQVQAFCVAHPRHGGTGAMYVSLRKPEELREQNREFHGGRSK</sequence>
<evidence type="ECO:0000313" key="3">
    <source>
        <dbReference type="Proteomes" id="UP000029577"/>
    </source>
</evidence>
<evidence type="ECO:0000313" key="2">
    <source>
        <dbReference type="EMBL" id="KGD73066.1"/>
    </source>
</evidence>
<gene>
    <name evidence="2" type="ORF">HA49_12785</name>
</gene>
<dbReference type="Proteomes" id="UP000029577">
    <property type="component" value="Unassembled WGS sequence"/>
</dbReference>
<feature type="domain" description="Smr" evidence="1">
    <location>
        <begin position="89"/>
        <end position="168"/>
    </location>
</feature>
<proteinExistence type="predicted"/>
<dbReference type="PANTHER" id="PTHR35562">
    <property type="entry name" value="DNA ENDONUCLEASE SMRA-RELATED"/>
    <property type="match status" value="1"/>
</dbReference>
<reference evidence="2" key="1">
    <citation type="submission" date="2014-12" db="EMBL/GenBank/DDBJ databases">
        <title>The draft genome of the Tatumella morbirosei type strain, LMG23360T isolated from pineapple rot.</title>
        <authorList>
            <person name="Smits T.H."/>
            <person name="Palmer M."/>
            <person name="Venter S.N."/>
            <person name="Duffy B."/>
            <person name="Steenkamp E.T."/>
            <person name="Chan W.Y."/>
            <person name="Coutinho T.A."/>
            <person name="Coetzee M.P."/>
            <person name="De Maayer P."/>
        </authorList>
    </citation>
    <scope>NUCLEOTIDE SEQUENCE [LARGE SCALE GENOMIC DNA]</scope>
    <source>
        <strain evidence="2">LMG 23360</strain>
    </source>
</reference>
<dbReference type="InterPro" id="IPR036063">
    <property type="entry name" value="Smr_dom_sf"/>
</dbReference>
<dbReference type="GO" id="GO:0004520">
    <property type="term" value="F:DNA endonuclease activity"/>
    <property type="evidence" value="ECO:0007669"/>
    <property type="project" value="TreeGrafter"/>
</dbReference>
<protein>
    <recommendedName>
        <fullName evidence="1">Smr domain-containing protein</fullName>
    </recommendedName>
</protein>
<evidence type="ECO:0000259" key="1">
    <source>
        <dbReference type="PROSITE" id="PS50828"/>
    </source>
</evidence>
<keyword evidence="3" id="KW-1185">Reference proteome</keyword>
<comment type="caution">
    <text evidence="2">The sequence shown here is derived from an EMBL/GenBank/DDBJ whole genome shotgun (WGS) entry which is preliminary data.</text>
</comment>
<dbReference type="InterPro" id="IPR002625">
    <property type="entry name" value="Smr_dom"/>
</dbReference>
<dbReference type="OrthoDB" id="9808881at2"/>
<dbReference type="eggNOG" id="COG2840">
    <property type="taxonomic scope" value="Bacteria"/>
</dbReference>
<organism evidence="2 3">
    <name type="scientific">Tatumella morbirosei</name>
    <dbReference type="NCBI Taxonomy" id="642227"/>
    <lineage>
        <taxon>Bacteria</taxon>
        <taxon>Pseudomonadati</taxon>
        <taxon>Pseudomonadota</taxon>
        <taxon>Gammaproteobacteria</taxon>
        <taxon>Enterobacterales</taxon>
        <taxon>Erwiniaceae</taxon>
        <taxon>Tatumella</taxon>
    </lineage>
</organism>
<dbReference type="InterPro" id="IPR047688">
    <property type="entry name" value="Endonuc_SmrA"/>
</dbReference>
<accession>A0A095T859</accession>
<dbReference type="EMBL" id="JPKR02000003">
    <property type="protein sequence ID" value="KGD73066.1"/>
    <property type="molecule type" value="Genomic_DNA"/>
</dbReference>
<dbReference type="RefSeq" id="WP_038020716.1">
    <property type="nucleotide sequence ID" value="NZ_JPKR02000003.1"/>
</dbReference>
<dbReference type="PROSITE" id="PS50828">
    <property type="entry name" value="SMR"/>
    <property type="match status" value="1"/>
</dbReference>
<dbReference type="Pfam" id="PF01713">
    <property type="entry name" value="Smr"/>
    <property type="match status" value="1"/>
</dbReference>
<dbReference type="AlphaFoldDB" id="A0A095T859"/>
<name>A0A095T859_9GAMM</name>